<evidence type="ECO:0000256" key="2">
    <source>
        <dbReference type="PROSITE-ProRule" id="PRU00047"/>
    </source>
</evidence>
<sequence>MSRATPPGGAARTQESISTVTARGLETATTEAQRVKDAEKVLKANGVIAKVEEARTMKKFIGAIREFATNKKTLTKGKQTQIFTDGTEKKNLEAIATILERLTGDGTGLGLGLGDISECVRGELDLMKYEIHDTVKEESEKARLALAALTEEVRELREARGTAAGATGTSPRSYSSIVAAGLQAAAPPALIAKKAGQGRQFRYRLEPESLLLEKDKSPQDLANIVRAQLQELEPGNEVKIRTVTRVEGQPMVQIELAGDKDAKWMRTDWNSENLGAKLQGKVEERTATMIVEKIPTTFDPTTGLREVEEANGYATGDIVSCRWLKAINRRYPGQLQAHAIMTFKNADTANRAKDTRLSICGTMVQVRKDKKEPHRCGKCHMYGHWVKDCKAKEDVCGTCGTTGHRTSDCTTQQKRACISCKGGNHASWDRRCPEFLRRCHDFDQRHPENTMPYHPTEDAWTWMREPTQGGQTSTYGASPPITYRPTNQTRRIQETRRLEGYEATWQQHQREDQEAGRGEKTTTGEERLRILQININKSAHAQLALLNDELPHDWDIILLQEPSANYYNHISTPRGFRQVYPGDEARKTGTVRSGIWVNEGMSTDAWTPLDIGDALDVTGIRISGENGKLTIFSVYYDCTHNRTGEALRKYIEENEEEIYGDGGHVMWAGDFNRHHPMWDRDEDTRLFTRSALDEATTLIEFAEEWGMEQVLEKGIPTLEHSATKLWTRPDNVWLTAHSTTISELQAWA</sequence>
<evidence type="ECO:0000256" key="4">
    <source>
        <dbReference type="SAM" id="MobiDB-lite"/>
    </source>
</evidence>
<accession>A0A8H5FC55</accession>
<keyword evidence="1" id="KW-0507">mRNA processing</keyword>
<dbReference type="Pfam" id="PF14529">
    <property type="entry name" value="Exo_endo_phos_2"/>
    <property type="match status" value="1"/>
</dbReference>
<dbReference type="OrthoDB" id="4230923at2759"/>
<name>A0A8H5FC55_9AGAR</name>
<dbReference type="SUPFAM" id="SSF57756">
    <property type="entry name" value="Retrovirus zinc finger-like domains"/>
    <property type="match status" value="1"/>
</dbReference>
<keyword evidence="2" id="KW-0862">Zinc</keyword>
<dbReference type="GO" id="GO:0003824">
    <property type="term" value="F:catalytic activity"/>
    <property type="evidence" value="ECO:0007669"/>
    <property type="project" value="InterPro"/>
</dbReference>
<feature type="compositionally biased region" description="Basic and acidic residues" evidence="4">
    <location>
        <begin position="508"/>
        <end position="523"/>
    </location>
</feature>
<evidence type="ECO:0000313" key="6">
    <source>
        <dbReference type="EMBL" id="KAF5331424.1"/>
    </source>
</evidence>
<dbReference type="PROSITE" id="PS50158">
    <property type="entry name" value="ZF_CCHC"/>
    <property type="match status" value="1"/>
</dbReference>
<evidence type="ECO:0000256" key="3">
    <source>
        <dbReference type="SAM" id="Coils"/>
    </source>
</evidence>
<dbReference type="GO" id="GO:0008270">
    <property type="term" value="F:zinc ion binding"/>
    <property type="evidence" value="ECO:0007669"/>
    <property type="project" value="UniProtKB-KW"/>
</dbReference>
<evidence type="ECO:0000256" key="1">
    <source>
        <dbReference type="ARBA" id="ARBA00022664"/>
    </source>
</evidence>
<keyword evidence="2" id="KW-0863">Zinc-finger</keyword>
<reference evidence="6 7" key="1">
    <citation type="journal article" date="2020" name="ISME J.">
        <title>Uncovering the hidden diversity of litter-decomposition mechanisms in mushroom-forming fungi.</title>
        <authorList>
            <person name="Floudas D."/>
            <person name="Bentzer J."/>
            <person name="Ahren D."/>
            <person name="Johansson T."/>
            <person name="Persson P."/>
            <person name="Tunlid A."/>
        </authorList>
    </citation>
    <scope>NUCLEOTIDE SEQUENCE [LARGE SCALE GENOMIC DNA]</scope>
    <source>
        <strain evidence="6 7">CBS 175.51</strain>
    </source>
</reference>
<dbReference type="InterPro" id="IPR001878">
    <property type="entry name" value="Znf_CCHC"/>
</dbReference>
<comment type="caution">
    <text evidence="6">The sequence shown here is derived from an EMBL/GenBank/DDBJ whole genome shotgun (WGS) entry which is preliminary data.</text>
</comment>
<keyword evidence="3" id="KW-0175">Coiled coil</keyword>
<gene>
    <name evidence="6" type="ORF">D9611_011885</name>
</gene>
<feature type="region of interest" description="Disordered" evidence="4">
    <location>
        <begin position="502"/>
        <end position="523"/>
    </location>
</feature>
<keyword evidence="7" id="KW-1185">Reference proteome</keyword>
<dbReference type="GO" id="GO:0006397">
    <property type="term" value="P:mRNA processing"/>
    <property type="evidence" value="ECO:0007669"/>
    <property type="project" value="UniProtKB-KW"/>
</dbReference>
<proteinExistence type="predicted"/>
<dbReference type="SMART" id="SM00343">
    <property type="entry name" value="ZnF_C2HC"/>
    <property type="match status" value="3"/>
</dbReference>
<dbReference type="EMBL" id="JAACJK010000114">
    <property type="protein sequence ID" value="KAF5331424.1"/>
    <property type="molecule type" value="Genomic_DNA"/>
</dbReference>
<dbReference type="InterPro" id="IPR036691">
    <property type="entry name" value="Endo/exonu/phosph_ase_sf"/>
</dbReference>
<feature type="coiled-coil region" evidence="3">
    <location>
        <begin position="132"/>
        <end position="159"/>
    </location>
</feature>
<dbReference type="GO" id="GO:0003676">
    <property type="term" value="F:nucleic acid binding"/>
    <property type="evidence" value="ECO:0007669"/>
    <property type="project" value="InterPro"/>
</dbReference>
<organism evidence="6 7">
    <name type="scientific">Ephemerocybe angulata</name>
    <dbReference type="NCBI Taxonomy" id="980116"/>
    <lineage>
        <taxon>Eukaryota</taxon>
        <taxon>Fungi</taxon>
        <taxon>Dikarya</taxon>
        <taxon>Basidiomycota</taxon>
        <taxon>Agaricomycotina</taxon>
        <taxon>Agaricomycetes</taxon>
        <taxon>Agaricomycetidae</taxon>
        <taxon>Agaricales</taxon>
        <taxon>Agaricineae</taxon>
        <taxon>Psathyrellaceae</taxon>
        <taxon>Ephemerocybe</taxon>
    </lineage>
</organism>
<dbReference type="Gene3D" id="3.60.10.10">
    <property type="entry name" value="Endonuclease/exonuclease/phosphatase"/>
    <property type="match status" value="1"/>
</dbReference>
<dbReference type="InterPro" id="IPR036875">
    <property type="entry name" value="Znf_CCHC_sf"/>
</dbReference>
<feature type="domain" description="CCHC-type" evidence="5">
    <location>
        <begin position="396"/>
        <end position="409"/>
    </location>
</feature>
<evidence type="ECO:0000313" key="7">
    <source>
        <dbReference type="Proteomes" id="UP000541558"/>
    </source>
</evidence>
<dbReference type="Gene3D" id="4.10.60.10">
    <property type="entry name" value="Zinc finger, CCHC-type"/>
    <property type="match status" value="1"/>
</dbReference>
<dbReference type="AlphaFoldDB" id="A0A8H5FC55"/>
<evidence type="ECO:0000259" key="5">
    <source>
        <dbReference type="PROSITE" id="PS50158"/>
    </source>
</evidence>
<dbReference type="SUPFAM" id="SSF56219">
    <property type="entry name" value="DNase I-like"/>
    <property type="match status" value="1"/>
</dbReference>
<protein>
    <recommendedName>
        <fullName evidence="5">CCHC-type domain-containing protein</fullName>
    </recommendedName>
</protein>
<dbReference type="InterPro" id="IPR005135">
    <property type="entry name" value="Endo/exonuclease/phosphatase"/>
</dbReference>
<dbReference type="Proteomes" id="UP000541558">
    <property type="component" value="Unassembled WGS sequence"/>
</dbReference>
<keyword evidence="2" id="KW-0479">Metal-binding</keyword>
<feature type="region of interest" description="Disordered" evidence="4">
    <location>
        <begin position="466"/>
        <end position="485"/>
    </location>
</feature>